<sequence length="63" mass="7018">MKKSPQAPKVAIDSRERIKYIHVIKLGSLQNKRQNQLGSSRGYSGGKNQAKTMKGNSNGTRFQ</sequence>
<organism evidence="2 3">
    <name type="scientific">Helicobacter pylori NY40</name>
    <dbReference type="NCBI Taxonomy" id="1426844"/>
    <lineage>
        <taxon>Bacteria</taxon>
        <taxon>Pseudomonadati</taxon>
        <taxon>Campylobacterota</taxon>
        <taxon>Epsilonproteobacteria</taxon>
        <taxon>Campylobacterales</taxon>
        <taxon>Helicobacteraceae</taxon>
        <taxon>Helicobacter</taxon>
    </lineage>
</organism>
<dbReference type="AlphaFoldDB" id="A0A060Q183"/>
<evidence type="ECO:0000256" key="1">
    <source>
        <dbReference type="SAM" id="MobiDB-lite"/>
    </source>
</evidence>
<evidence type="ECO:0000313" key="3">
    <source>
        <dbReference type="Proteomes" id="UP000031662"/>
    </source>
</evidence>
<proteinExistence type="predicted"/>
<protein>
    <submittedName>
        <fullName evidence="2">Uncharacterized protein</fullName>
    </submittedName>
</protein>
<accession>A0A060Q183</accession>
<evidence type="ECO:0000313" key="2">
    <source>
        <dbReference type="EMBL" id="BAO98196.1"/>
    </source>
</evidence>
<dbReference type="EMBL" id="AP014523">
    <property type="protein sequence ID" value="BAO98196.1"/>
    <property type="molecule type" value="Genomic_DNA"/>
</dbReference>
<gene>
    <name evidence="2" type="ORF">NY40_1189</name>
</gene>
<dbReference type="HOGENOM" id="CLU_213233_0_0_7"/>
<dbReference type="Proteomes" id="UP000031662">
    <property type="component" value="Chromosome"/>
</dbReference>
<name>A0A060Q183_HELPX</name>
<reference evidence="2 3" key="1">
    <citation type="submission" date="2013-11" db="EMBL/GenBank/DDBJ databases">
        <title>Estimation of Helicobacter pylori bacteriophage ecology using H. pylori isolates.</title>
        <authorList>
            <person name="Uchiyama J."/>
            <person name="Takemura-Uchiyama I."/>
            <person name="Ujihara T."/>
            <person name="Matsuzaki S."/>
        </authorList>
    </citation>
    <scope>NUCLEOTIDE SEQUENCE [LARGE SCALE GENOMIC DNA]</scope>
    <source>
        <strain evidence="2 3">NY40</strain>
    </source>
</reference>
<feature type="region of interest" description="Disordered" evidence="1">
    <location>
        <begin position="30"/>
        <end position="63"/>
    </location>
</feature>